<keyword evidence="2" id="KW-0378">Hydrolase</keyword>
<organism evidence="2 3">
    <name type="scientific">Luteimonas salinilitoris</name>
    <dbReference type="NCBI Taxonomy" id="3237697"/>
    <lineage>
        <taxon>Bacteria</taxon>
        <taxon>Pseudomonadati</taxon>
        <taxon>Pseudomonadota</taxon>
        <taxon>Gammaproteobacteria</taxon>
        <taxon>Lysobacterales</taxon>
        <taxon>Lysobacteraceae</taxon>
        <taxon>Luteimonas</taxon>
    </lineage>
</organism>
<evidence type="ECO:0000313" key="3">
    <source>
        <dbReference type="Proteomes" id="UP001566331"/>
    </source>
</evidence>
<sequence length="272" mass="29115">MTEPSAVSSGYADVDGLDVYYEVHGGPLRPGLAPFVLLHGGAMAIETAFAGRLLPQLAALRPVIAIEQQGHGHTADRADAPSITRMVEDTAGVLDHLGVGRAHLVGHSLGGMIATGMAILRPDRTESATIMSATYVLEGMLPDIVAVQRDPTHQPSPETAALFPTEADFGAWVEHYNRVAPDPAAFEPVLGKLNTMLAEWSGWSQDQLRAIQAPSLLVIGDTDFVRIEHAAEMARLIPGCRLAVLPGTTHMNITDRGDWIVPMIQDRIATRA</sequence>
<dbReference type="InterPro" id="IPR050471">
    <property type="entry name" value="AB_hydrolase"/>
</dbReference>
<dbReference type="PANTHER" id="PTHR43433">
    <property type="entry name" value="HYDROLASE, ALPHA/BETA FOLD FAMILY PROTEIN"/>
    <property type="match status" value="1"/>
</dbReference>
<protein>
    <submittedName>
        <fullName evidence="2">Alpha/beta fold hydrolase</fullName>
    </submittedName>
</protein>
<name>A0ABV4HU61_9GAMM</name>
<dbReference type="GO" id="GO:0016787">
    <property type="term" value="F:hydrolase activity"/>
    <property type="evidence" value="ECO:0007669"/>
    <property type="project" value="UniProtKB-KW"/>
</dbReference>
<reference evidence="2 3" key="1">
    <citation type="submission" date="2024-07" db="EMBL/GenBank/DDBJ databases">
        <title>Luteimonas salilacus sp. nov., isolated from the shore soil of Salt Lake in Tibet of China.</title>
        <authorList>
            <person name="Zhang X."/>
            <person name="Li A."/>
        </authorList>
    </citation>
    <scope>NUCLEOTIDE SEQUENCE [LARGE SCALE GENOMIC DNA]</scope>
    <source>
        <strain evidence="2 3">B3-2-R+30</strain>
    </source>
</reference>
<gene>
    <name evidence="2" type="ORF">AB6713_17025</name>
</gene>
<accession>A0ABV4HU61</accession>
<dbReference type="Proteomes" id="UP001566331">
    <property type="component" value="Unassembled WGS sequence"/>
</dbReference>
<dbReference type="Pfam" id="PF12697">
    <property type="entry name" value="Abhydrolase_6"/>
    <property type="match status" value="1"/>
</dbReference>
<keyword evidence="3" id="KW-1185">Reference proteome</keyword>
<dbReference type="EMBL" id="JBFWIC010000031">
    <property type="protein sequence ID" value="MEZ0476302.1"/>
    <property type="molecule type" value="Genomic_DNA"/>
</dbReference>
<dbReference type="Gene3D" id="3.40.50.1820">
    <property type="entry name" value="alpha/beta hydrolase"/>
    <property type="match status" value="1"/>
</dbReference>
<evidence type="ECO:0000259" key="1">
    <source>
        <dbReference type="Pfam" id="PF12697"/>
    </source>
</evidence>
<dbReference type="InterPro" id="IPR000073">
    <property type="entry name" value="AB_hydrolase_1"/>
</dbReference>
<comment type="caution">
    <text evidence="2">The sequence shown here is derived from an EMBL/GenBank/DDBJ whole genome shotgun (WGS) entry which is preliminary data.</text>
</comment>
<dbReference type="RefSeq" id="WP_370563460.1">
    <property type="nucleotide sequence ID" value="NZ_JBFWIB010000004.1"/>
</dbReference>
<dbReference type="InterPro" id="IPR029058">
    <property type="entry name" value="AB_hydrolase_fold"/>
</dbReference>
<dbReference type="PANTHER" id="PTHR43433:SF5">
    <property type="entry name" value="AB HYDROLASE-1 DOMAIN-CONTAINING PROTEIN"/>
    <property type="match status" value="1"/>
</dbReference>
<proteinExistence type="predicted"/>
<evidence type="ECO:0000313" key="2">
    <source>
        <dbReference type="EMBL" id="MEZ0476302.1"/>
    </source>
</evidence>
<feature type="domain" description="AB hydrolase-1" evidence="1">
    <location>
        <begin position="35"/>
        <end position="261"/>
    </location>
</feature>
<dbReference type="SUPFAM" id="SSF53474">
    <property type="entry name" value="alpha/beta-Hydrolases"/>
    <property type="match status" value="1"/>
</dbReference>